<evidence type="ECO:0000313" key="5">
    <source>
        <dbReference type="Proteomes" id="UP000076858"/>
    </source>
</evidence>
<dbReference type="OrthoDB" id="6354637at2759"/>
<reference evidence="4 5" key="3">
    <citation type="submission" date="2016-03" db="EMBL/GenBank/DDBJ databases">
        <title>EvidentialGene: Evidence-directed Construction of Genes on Genomes.</title>
        <authorList>
            <person name="Gilbert D.G."/>
            <person name="Choi J.-H."/>
            <person name="Mockaitis K."/>
            <person name="Colbourne J."/>
            <person name="Pfrender M."/>
        </authorList>
    </citation>
    <scope>NUCLEOTIDE SEQUENCE [LARGE SCALE GENOMIC DNA]</scope>
    <source>
        <strain evidence="4 5">Xinb3</strain>
        <tissue evidence="4">Complete organism</tissue>
    </source>
</reference>
<dbReference type="Proteomes" id="UP000076858">
    <property type="component" value="Unassembled WGS sequence"/>
</dbReference>
<organism evidence="4 5">
    <name type="scientific">Daphnia magna</name>
    <dbReference type="NCBI Taxonomy" id="35525"/>
    <lineage>
        <taxon>Eukaryota</taxon>
        <taxon>Metazoa</taxon>
        <taxon>Ecdysozoa</taxon>
        <taxon>Arthropoda</taxon>
        <taxon>Crustacea</taxon>
        <taxon>Branchiopoda</taxon>
        <taxon>Diplostraca</taxon>
        <taxon>Cladocera</taxon>
        <taxon>Anomopoda</taxon>
        <taxon>Daphniidae</taxon>
        <taxon>Daphnia</taxon>
    </lineage>
</organism>
<protein>
    <submittedName>
        <fullName evidence="4">Uncharacterized protein</fullName>
    </submittedName>
</protein>
<accession>A0A0P5E1F5</accession>
<evidence type="ECO:0000256" key="1">
    <source>
        <dbReference type="SAM" id="MobiDB-lite"/>
    </source>
</evidence>
<reference evidence="3" key="1">
    <citation type="submission" date="2015-10" db="EMBL/GenBank/DDBJ databases">
        <title>Daphnia magna gene sets from two clonal populations assembled and annotated with EvidentialGene.</title>
        <authorList>
            <person name="Gilbert D."/>
            <person name="Podicheti R."/>
            <person name="Orsini L."/>
            <person name="Colbourne J."/>
            <person name="Pfrender M."/>
        </authorList>
    </citation>
    <scope>NUCLEOTIDE SEQUENCE</scope>
</reference>
<keyword evidence="2" id="KW-0732">Signal</keyword>
<proteinExistence type="predicted"/>
<evidence type="ECO:0000313" key="3">
    <source>
        <dbReference type="EMBL" id="JAI78655.1"/>
    </source>
</evidence>
<dbReference type="AlphaFoldDB" id="A0A0P5E1F5"/>
<evidence type="ECO:0000256" key="2">
    <source>
        <dbReference type="SAM" id="SignalP"/>
    </source>
</evidence>
<dbReference type="PROSITE" id="PS51257">
    <property type="entry name" value="PROKAR_LIPOPROTEIN"/>
    <property type="match status" value="1"/>
</dbReference>
<dbReference type="EMBL" id="GDIP01244746">
    <property type="protein sequence ID" value="JAI78655.1"/>
    <property type="molecule type" value="Transcribed_RNA"/>
</dbReference>
<feature type="signal peptide" evidence="2">
    <location>
        <begin position="1"/>
        <end position="26"/>
    </location>
</feature>
<name>A0A0P5E1F5_9CRUS</name>
<sequence length="197" mass="21974">MERHAPRASFFYLCLLSSCMVVAVNAVPVPTTGKPSTQTVGEESSSFGMPYEFPDDYSISLEEAMATRKEFASAAILKMVTDIMTEIAQGKRVREEMMEAIEDLQGRLKGQHEEDAIQIPLDTTSQHVRDDSKRSESKEKRPKSCRDLQKAGHSLSGFYLVRGKAQQRVDVVFCPFSNDTENENSLVVEEAIDFVAA</sequence>
<reference evidence="3" key="2">
    <citation type="submission" date="2015-10" db="EMBL/GenBank/DDBJ databases">
        <authorList>
            <person name="Gilbert D.G."/>
        </authorList>
    </citation>
    <scope>NUCLEOTIDE SEQUENCE</scope>
</reference>
<dbReference type="EMBL" id="LRGB01000626">
    <property type="protein sequence ID" value="KZS17635.1"/>
    <property type="molecule type" value="Genomic_DNA"/>
</dbReference>
<keyword evidence="5" id="KW-1185">Reference proteome</keyword>
<feature type="chain" id="PRO_5013462139" evidence="2">
    <location>
        <begin position="27"/>
        <end position="197"/>
    </location>
</feature>
<evidence type="ECO:0000313" key="4">
    <source>
        <dbReference type="EMBL" id="KZS17635.1"/>
    </source>
</evidence>
<gene>
    <name evidence="4" type="ORF">APZ42_016493</name>
</gene>
<feature type="region of interest" description="Disordered" evidence="1">
    <location>
        <begin position="121"/>
        <end position="147"/>
    </location>
</feature>
<feature type="compositionally biased region" description="Basic and acidic residues" evidence="1">
    <location>
        <begin position="127"/>
        <end position="147"/>
    </location>
</feature>